<dbReference type="EMBL" id="JBHSFO010000001">
    <property type="protein sequence ID" value="MFC4602298.1"/>
    <property type="molecule type" value="Genomic_DNA"/>
</dbReference>
<protein>
    <submittedName>
        <fullName evidence="3">DUF3515 domain-containing protein</fullName>
    </submittedName>
</protein>
<proteinExistence type="predicted"/>
<organism evidence="3 4">
    <name type="scientific">Rhodococcus kronopolitis</name>
    <dbReference type="NCBI Taxonomy" id="1460226"/>
    <lineage>
        <taxon>Bacteria</taxon>
        <taxon>Bacillati</taxon>
        <taxon>Actinomycetota</taxon>
        <taxon>Actinomycetes</taxon>
        <taxon>Mycobacteriales</taxon>
        <taxon>Nocardiaceae</taxon>
        <taxon>Rhodococcus</taxon>
    </lineage>
</organism>
<dbReference type="Proteomes" id="UP001595914">
    <property type="component" value="Unassembled WGS sequence"/>
</dbReference>
<evidence type="ECO:0000256" key="2">
    <source>
        <dbReference type="SAM" id="Phobius"/>
    </source>
</evidence>
<feature type="region of interest" description="Disordered" evidence="1">
    <location>
        <begin position="187"/>
        <end position="206"/>
    </location>
</feature>
<keyword evidence="2" id="KW-0472">Membrane</keyword>
<sequence length="206" mass="20851">MTEPTQPETSRPEDEDLTPRRSPALIAAAVALPVMLVVGIVVAAVVAGRNPVLEPVALGTVPAAAAGSPECAALTGSLPEQIGDFTRAELVDPAPEGAAAWQSVDAQEIVLRCGVDRPAEFNAASALQVIDGVQWFEIPGDEGIDASTWFAVDRAVYVALTVPHGLGPTPLQDASTAVAAALESQPIDPAAVPAPPAPAPAPAPAP</sequence>
<feature type="compositionally biased region" description="Pro residues" evidence="1">
    <location>
        <begin position="192"/>
        <end position="206"/>
    </location>
</feature>
<comment type="caution">
    <text evidence="3">The sequence shown here is derived from an EMBL/GenBank/DDBJ whole genome shotgun (WGS) entry which is preliminary data.</text>
</comment>
<dbReference type="Pfam" id="PF12028">
    <property type="entry name" value="DUF3515"/>
    <property type="match status" value="1"/>
</dbReference>
<keyword evidence="2" id="KW-0812">Transmembrane</keyword>
<reference evidence="4" key="1">
    <citation type="journal article" date="2019" name="Int. J. Syst. Evol. Microbiol.">
        <title>The Global Catalogue of Microorganisms (GCM) 10K type strain sequencing project: providing services to taxonomists for standard genome sequencing and annotation.</title>
        <authorList>
            <consortium name="The Broad Institute Genomics Platform"/>
            <consortium name="The Broad Institute Genome Sequencing Center for Infectious Disease"/>
            <person name="Wu L."/>
            <person name="Ma J."/>
        </authorList>
    </citation>
    <scope>NUCLEOTIDE SEQUENCE [LARGE SCALE GENOMIC DNA]</scope>
    <source>
        <strain evidence="4">CCUG 54520</strain>
    </source>
</reference>
<evidence type="ECO:0000313" key="4">
    <source>
        <dbReference type="Proteomes" id="UP001595914"/>
    </source>
</evidence>
<evidence type="ECO:0000313" key="3">
    <source>
        <dbReference type="EMBL" id="MFC4602298.1"/>
    </source>
</evidence>
<dbReference type="RefSeq" id="WP_378413347.1">
    <property type="nucleotide sequence ID" value="NZ_JBHSFO010000001.1"/>
</dbReference>
<evidence type="ECO:0000256" key="1">
    <source>
        <dbReference type="SAM" id="MobiDB-lite"/>
    </source>
</evidence>
<dbReference type="InterPro" id="IPR021903">
    <property type="entry name" value="DUF3515"/>
</dbReference>
<name>A0ABV9FJV1_9NOCA</name>
<accession>A0ABV9FJV1</accession>
<keyword evidence="4" id="KW-1185">Reference proteome</keyword>
<feature type="transmembrane region" description="Helical" evidence="2">
    <location>
        <begin position="24"/>
        <end position="47"/>
    </location>
</feature>
<keyword evidence="2" id="KW-1133">Transmembrane helix</keyword>
<gene>
    <name evidence="3" type="ORF">ACFO6S_01160</name>
</gene>